<feature type="region of interest" description="Disordered" evidence="9">
    <location>
        <begin position="198"/>
        <end position="254"/>
    </location>
</feature>
<dbReference type="SUPFAM" id="SSF46689">
    <property type="entry name" value="Homeodomain-like"/>
    <property type="match status" value="1"/>
</dbReference>
<dbReference type="GO" id="GO:0007469">
    <property type="term" value="P:antennal development"/>
    <property type="evidence" value="ECO:0007669"/>
    <property type="project" value="UniProtKB-ARBA"/>
</dbReference>
<dbReference type="Gene3D" id="1.10.10.10">
    <property type="entry name" value="Winged helix-like DNA-binding domain superfamily/Winged helix DNA-binding domain"/>
    <property type="match status" value="1"/>
</dbReference>
<evidence type="ECO:0000256" key="1">
    <source>
        <dbReference type="ARBA" id="ARBA00004123"/>
    </source>
</evidence>
<comment type="caution">
    <text evidence="11">The sequence shown here is derived from an EMBL/GenBank/DDBJ whole genome shotgun (WGS) entry which is preliminary data.</text>
</comment>
<dbReference type="PANTHER" id="PTHR33215:SF13">
    <property type="entry name" value="PROTEIN DISTAL ANTENNA"/>
    <property type="match status" value="1"/>
</dbReference>
<feature type="region of interest" description="Disordered" evidence="9">
    <location>
        <begin position="1"/>
        <end position="42"/>
    </location>
</feature>
<proteinExistence type="predicted"/>
<dbReference type="EMBL" id="CAKOGL010000014">
    <property type="protein sequence ID" value="CAH2094751.1"/>
    <property type="molecule type" value="Genomic_DNA"/>
</dbReference>
<evidence type="ECO:0000256" key="2">
    <source>
        <dbReference type="ARBA" id="ARBA00022473"/>
    </source>
</evidence>
<reference evidence="11" key="1">
    <citation type="submission" date="2022-03" db="EMBL/GenBank/DDBJ databases">
        <authorList>
            <person name="Tunstrom K."/>
        </authorList>
    </citation>
    <scope>NUCLEOTIDE SEQUENCE</scope>
</reference>
<comment type="subcellular location">
    <subcellularLocation>
        <location evidence="1 8">Nucleus</location>
    </subcellularLocation>
</comment>
<accession>A0AAU9U6N0</accession>
<keyword evidence="3" id="KW-0597">Phosphoprotein</keyword>
<dbReference type="GO" id="GO:0007379">
    <property type="term" value="P:segment specification"/>
    <property type="evidence" value="ECO:0007669"/>
    <property type="project" value="UniProtKB-ARBA"/>
</dbReference>
<dbReference type="GO" id="GO:0003677">
    <property type="term" value="F:DNA binding"/>
    <property type="evidence" value="ECO:0007669"/>
    <property type="project" value="UniProtKB-UniRule"/>
</dbReference>
<feature type="compositionally biased region" description="Basic residues" evidence="9">
    <location>
        <begin position="1"/>
        <end position="10"/>
    </location>
</feature>
<evidence type="ECO:0000259" key="10">
    <source>
        <dbReference type="PROSITE" id="PS50960"/>
    </source>
</evidence>
<keyword evidence="6" id="KW-0804">Transcription</keyword>
<feature type="compositionally biased region" description="Low complexity" evidence="9">
    <location>
        <begin position="236"/>
        <end position="253"/>
    </location>
</feature>
<dbReference type="GO" id="GO:0048749">
    <property type="term" value="P:compound eye development"/>
    <property type="evidence" value="ECO:0007669"/>
    <property type="project" value="UniProtKB-ARBA"/>
</dbReference>
<evidence type="ECO:0000313" key="12">
    <source>
        <dbReference type="Proteomes" id="UP001153954"/>
    </source>
</evidence>
<evidence type="ECO:0000256" key="6">
    <source>
        <dbReference type="ARBA" id="ARBA00023163"/>
    </source>
</evidence>
<organism evidence="11 12">
    <name type="scientific">Euphydryas editha</name>
    <name type="common">Edith's checkerspot</name>
    <dbReference type="NCBI Taxonomy" id="104508"/>
    <lineage>
        <taxon>Eukaryota</taxon>
        <taxon>Metazoa</taxon>
        <taxon>Ecdysozoa</taxon>
        <taxon>Arthropoda</taxon>
        <taxon>Hexapoda</taxon>
        <taxon>Insecta</taxon>
        <taxon>Pterygota</taxon>
        <taxon>Neoptera</taxon>
        <taxon>Endopterygota</taxon>
        <taxon>Lepidoptera</taxon>
        <taxon>Glossata</taxon>
        <taxon>Ditrysia</taxon>
        <taxon>Papilionoidea</taxon>
        <taxon>Nymphalidae</taxon>
        <taxon>Nymphalinae</taxon>
        <taxon>Euphydryas</taxon>
    </lineage>
</organism>
<dbReference type="Pfam" id="PF04218">
    <property type="entry name" value="CENP-B_N"/>
    <property type="match status" value="1"/>
</dbReference>
<feature type="DNA-binding region" description="H-T-H motif" evidence="8">
    <location>
        <begin position="30"/>
        <end position="50"/>
    </location>
</feature>
<dbReference type="FunFam" id="1.10.10.10:FF:000293">
    <property type="entry name" value="Tigger transposable element-derived protein 5"/>
    <property type="match status" value="1"/>
</dbReference>
<feature type="region of interest" description="Disordered" evidence="9">
    <location>
        <begin position="58"/>
        <end position="147"/>
    </location>
</feature>
<feature type="compositionally biased region" description="Basic and acidic residues" evidence="9">
    <location>
        <begin position="66"/>
        <end position="82"/>
    </location>
</feature>
<gene>
    <name evidence="11" type="ORF">EEDITHA_LOCUS10288</name>
</gene>
<keyword evidence="7 8" id="KW-0539">Nucleus</keyword>
<feature type="compositionally biased region" description="Basic and acidic residues" evidence="9">
    <location>
        <begin position="13"/>
        <end position="29"/>
    </location>
</feature>
<sequence>MTTKGKRPMRSHTPSEKVEAIQRVNDGESKASVARDIGVPESTLRGWCKNEDKLRYAVTSRMSSPDTDKSNEGETPEKRARTESPAAAPQSPNATGLDLSNKAIVTHNVPQTAVPTDTPVELKTKRKYPPPPQHTPRKRRPYPGANVSMSAISPISGLGHLPGLSHTQFRSSYSDIATNLTLLAQLNPGLTALPAQPASRALRSVRNPKPAHNGMLNLNETRHRSRSNNTSDLYRQSSSKSSHPGSSQSSSSQPLDETNSLLIWIQYLANNLTQTDFDSTTYPIQMGKTSGATLPTKPITPAPPVPSILDYNRNSSLSQYNKQLGDKLKSASQVPKGQFVDKILYSHLTNGKMEDGWTTTIPVQNLSLTAEVRETITAPAEPRVTEPAVSSVVEVKNKEPAAEKPIENGRIHTKARNTLDNLFFTISNQAKAEENKNVGSTNGEREPGTAEALEHGEKFLEWLERSSDPSVTLVYMYNLRTLLNNLRTRCSTVPATPADAIHRI</sequence>
<dbReference type="GO" id="GO:0021556">
    <property type="term" value="P:central nervous system formation"/>
    <property type="evidence" value="ECO:0007669"/>
    <property type="project" value="UniProtKB-ARBA"/>
</dbReference>
<evidence type="ECO:0000256" key="4">
    <source>
        <dbReference type="ARBA" id="ARBA00023015"/>
    </source>
</evidence>
<keyword evidence="4" id="KW-0805">Transcription regulation</keyword>
<dbReference type="PANTHER" id="PTHR33215">
    <property type="entry name" value="PROTEIN DISTAL ANTENNA"/>
    <property type="match status" value="1"/>
</dbReference>
<dbReference type="PROSITE" id="PS50960">
    <property type="entry name" value="HTH_PSQ"/>
    <property type="match status" value="1"/>
</dbReference>
<keyword evidence="2" id="KW-0217">Developmental protein</keyword>
<evidence type="ECO:0000256" key="9">
    <source>
        <dbReference type="SAM" id="MobiDB-lite"/>
    </source>
</evidence>
<evidence type="ECO:0000256" key="7">
    <source>
        <dbReference type="ARBA" id="ARBA00023242"/>
    </source>
</evidence>
<keyword evidence="5 8" id="KW-0238">DNA-binding</keyword>
<dbReference type="GO" id="GO:0003700">
    <property type="term" value="F:DNA-binding transcription factor activity"/>
    <property type="evidence" value="ECO:0007669"/>
    <property type="project" value="UniProtKB-ARBA"/>
</dbReference>
<dbReference type="GO" id="GO:0005634">
    <property type="term" value="C:nucleus"/>
    <property type="evidence" value="ECO:0007669"/>
    <property type="project" value="UniProtKB-SubCell"/>
</dbReference>
<feature type="domain" description="HTH psq-type" evidence="10">
    <location>
        <begin position="3"/>
        <end position="54"/>
    </location>
</feature>
<dbReference type="AlphaFoldDB" id="A0AAU9U6N0"/>
<dbReference type="InterPro" id="IPR009057">
    <property type="entry name" value="Homeodomain-like_sf"/>
</dbReference>
<name>A0AAU9U6N0_EUPED</name>
<evidence type="ECO:0000256" key="5">
    <source>
        <dbReference type="ARBA" id="ARBA00023125"/>
    </source>
</evidence>
<evidence type="ECO:0000256" key="8">
    <source>
        <dbReference type="PROSITE-ProRule" id="PRU00320"/>
    </source>
</evidence>
<dbReference type="InterPro" id="IPR051839">
    <property type="entry name" value="RD_transcriptional_regulator"/>
</dbReference>
<dbReference type="Proteomes" id="UP001153954">
    <property type="component" value="Unassembled WGS sequence"/>
</dbReference>
<evidence type="ECO:0000256" key="3">
    <source>
        <dbReference type="ARBA" id="ARBA00022553"/>
    </source>
</evidence>
<dbReference type="InterPro" id="IPR036388">
    <property type="entry name" value="WH-like_DNA-bd_sf"/>
</dbReference>
<protein>
    <recommendedName>
        <fullName evidence="10">HTH psq-type domain-containing protein</fullName>
    </recommendedName>
</protein>
<evidence type="ECO:0000313" key="11">
    <source>
        <dbReference type="EMBL" id="CAH2094751.1"/>
    </source>
</evidence>
<dbReference type="InterPro" id="IPR007889">
    <property type="entry name" value="HTH_Psq"/>
</dbReference>
<keyword evidence="12" id="KW-1185">Reference proteome</keyword>